<dbReference type="AlphaFoldDB" id="A0A8H5C550"/>
<feature type="region of interest" description="Disordered" evidence="1">
    <location>
        <begin position="1"/>
        <end position="30"/>
    </location>
</feature>
<evidence type="ECO:0000313" key="3">
    <source>
        <dbReference type="EMBL" id="KAF5335323.1"/>
    </source>
</evidence>
<comment type="caution">
    <text evidence="4">The sequence shown here is derived from an EMBL/GenBank/DDBJ whole genome shotgun (WGS) entry which is preliminary data.</text>
</comment>
<reference evidence="4 5" key="1">
    <citation type="journal article" date="2020" name="ISME J.">
        <title>Uncovering the hidden diversity of litter-decomposition mechanisms in mushroom-forming fungi.</title>
        <authorList>
            <person name="Floudas D."/>
            <person name="Bentzer J."/>
            <person name="Ahren D."/>
            <person name="Johansson T."/>
            <person name="Persson P."/>
            <person name="Tunlid A."/>
        </authorList>
    </citation>
    <scope>NUCLEOTIDE SEQUENCE [LARGE SCALE GENOMIC DNA]</scope>
    <source>
        <strain evidence="4 5">CBS 175.51</strain>
    </source>
</reference>
<keyword evidence="5" id="KW-1185">Reference proteome</keyword>
<dbReference type="InterPro" id="IPR046496">
    <property type="entry name" value="DUF6589"/>
</dbReference>
<sequence length="895" mass="100443">MAESSSAGGSDWSEEEETPGDSMHMELLGELLLSSDDEDTDYMDETAPGKRRPAMTNDQKAREVLQFMTTLPRYSFRTFLLSIFQSGDPVIKKFANIFLSDNSHLQVMDTWWDRCGGMTRTQPTNPTAEWVINRAATVVSKEASWLTDRASEGPFYEDAKALRVPATDVSVKLVNDFRIYGLLARYERTTPHLQSILKSAIGKVGKDDKEAKEGTRDPDAGRTLATSIVLNLRSRVTNYHGVMNSLLLWDNRVPKRLVQTLNNLGMTVSYPAQCRAVASLSKSSVQLAREAANDPTKIKMFPYDNFNWMKKTYEASATHGSVQHDEVSALLVILPTPSGTATAKEIVDIAAFKALEGTRHNLQPPQKSLEDIMPSLEDHHTFRRNCILHIARALVDEIKSLSHLSSRLPEFEDVHAMKVTKTEEHYLPTFDQEQGSTRGNMVVLEHYFQDVLGIPKATFEDTMFTVLGDRLTTARDRAAQDQRAVDRSKDRFDHLSSFAMISGLMHYGLNFMKAMGGNFWGTAQDPVSLAALRDQLPNRENVQPQKVDYYAWQRFLDVIMRGLMLRASTVLLQASGRKDLEEKLAPMDLQSLLSHAAQIVDNYVLQSPSRLEATGVKKVPGNSITGNAVLLFHSIMTATEMQSAIKLGHTGRVVRVLKIWLPMFYAAGSYNYANETMELLHNIIHDWPKPYTDVARDGMLVNPLGKRTGFKPTDIRVEHLNDRIKEKAHGSNATPEVLEVITPAMGHISQFTDQLFEDLGVQLQNQHHAHVQQHRDVQLVADHLSTHHVFNFALDSPSSHSVVDLFATGLVRLSGENGGHAKHLLRHKLRLRTRHTTESATSTSAAVSDTATREAFRELETARDAQVVDYQVTERRTELEEFAEGLNDYNDVLDN</sequence>
<dbReference type="EMBL" id="JAACJK010000063">
    <property type="protein sequence ID" value="KAF5335402.1"/>
    <property type="molecule type" value="Genomic_DNA"/>
</dbReference>
<evidence type="ECO:0000313" key="4">
    <source>
        <dbReference type="EMBL" id="KAF5335402.1"/>
    </source>
</evidence>
<name>A0A8H5C550_9AGAR</name>
<evidence type="ECO:0000259" key="2">
    <source>
        <dbReference type="Pfam" id="PF20231"/>
    </source>
</evidence>
<dbReference type="OrthoDB" id="3023484at2759"/>
<organism evidence="4 5">
    <name type="scientific">Ephemerocybe angulata</name>
    <dbReference type="NCBI Taxonomy" id="980116"/>
    <lineage>
        <taxon>Eukaryota</taxon>
        <taxon>Fungi</taxon>
        <taxon>Dikarya</taxon>
        <taxon>Basidiomycota</taxon>
        <taxon>Agaricomycotina</taxon>
        <taxon>Agaricomycetes</taxon>
        <taxon>Agaricomycetidae</taxon>
        <taxon>Agaricales</taxon>
        <taxon>Agaricineae</taxon>
        <taxon>Psathyrellaceae</taxon>
        <taxon>Ephemerocybe</taxon>
    </lineage>
</organism>
<protein>
    <recommendedName>
        <fullName evidence="2">DUF6589 domain-containing protein</fullName>
    </recommendedName>
</protein>
<feature type="domain" description="DUF6589" evidence="2">
    <location>
        <begin position="363"/>
        <end position="768"/>
    </location>
</feature>
<evidence type="ECO:0000256" key="1">
    <source>
        <dbReference type="SAM" id="MobiDB-lite"/>
    </source>
</evidence>
<proteinExistence type="predicted"/>
<evidence type="ECO:0000313" key="5">
    <source>
        <dbReference type="Proteomes" id="UP000541558"/>
    </source>
</evidence>
<feature type="region of interest" description="Disordered" evidence="1">
    <location>
        <begin position="38"/>
        <end position="57"/>
    </location>
</feature>
<dbReference type="EMBL" id="JAACJK010000063">
    <property type="protein sequence ID" value="KAF5335323.1"/>
    <property type="molecule type" value="Genomic_DNA"/>
</dbReference>
<dbReference type="Pfam" id="PF20231">
    <property type="entry name" value="DUF6589"/>
    <property type="match status" value="1"/>
</dbReference>
<accession>A0A8H5C550</accession>
<dbReference type="Proteomes" id="UP000541558">
    <property type="component" value="Unassembled WGS sequence"/>
</dbReference>
<gene>
    <name evidence="3" type="ORF">D9611_011718</name>
    <name evidence="4" type="ORF">D9611_011724</name>
</gene>